<dbReference type="Proteomes" id="UP001281147">
    <property type="component" value="Unassembled WGS sequence"/>
</dbReference>
<gene>
    <name evidence="1" type="ORF">LTR37_006581</name>
</gene>
<protein>
    <submittedName>
        <fullName evidence="1">Uncharacterized protein</fullName>
    </submittedName>
</protein>
<proteinExistence type="predicted"/>
<keyword evidence="2" id="KW-1185">Reference proteome</keyword>
<accession>A0ACC3NFL3</accession>
<sequence length="653" mass="73651">MRGAFLLLLPSLLRSRTFLASATPELHDETDGLFSFVSRPDIKAPKWNITVFDKEALAPGYWFFGPYETLNMDDQFGNGWIGPHIYTQDGTLIWSGAPMFDNGNIEDFRLSNVEGEMLITVMDQRHSRGLIMDQHYQVLKRHKTSGPGNFNSHEYHFVENGTKALVIYGKGHAFSKSESKAVGYDGKCQVACDGLAEFDVHTWRNTFKWESCRGGGIALEESTLTAGSIENKCSGQWDYVHANSVDKTPDGDYLLSCRHADALYKISHKDKSIIWRLGGTKSDFEHIDDFKFSRQHNIRYRGGNETHTIISFLDNAKGIDSIEETNPFSRGLLVALDESSDPMTAKIIANYDHPMTEDRLAFRRGNYQPLDNGNVFMCWSERALQSEHAADGRILMQARLEPKWLGTYRAYKFEFVGLPKDPPDVVGNTVVVEQEGGGRTETKTEVWVSWNGATEVHSWRLFKTTARGKPRVLVDAVEKDGFENKLTYDGYAQYIIAEALAQNDTVLGQSKILKIASGNATEAAVNTEIEWQAYVKAPWYESPFLLAGMGLVIGCAALGVVFWIMSRRGLPVRPAQRVKGFMDMLTRGRYARLTGNTEKDVAAKDFDLAQNPLMGEHRRGRDDDQDAFALDDEEEEEWDDVSVKEEQDRRHLA</sequence>
<reference evidence="1" key="1">
    <citation type="submission" date="2023-07" db="EMBL/GenBank/DDBJ databases">
        <title>Black Yeasts Isolated from many extreme environments.</title>
        <authorList>
            <person name="Coleine C."/>
            <person name="Stajich J.E."/>
            <person name="Selbmann L."/>
        </authorList>
    </citation>
    <scope>NUCLEOTIDE SEQUENCE</scope>
    <source>
        <strain evidence="1">CCFEE 5714</strain>
    </source>
</reference>
<dbReference type="EMBL" id="JAUTXU010000044">
    <property type="protein sequence ID" value="KAK3716136.1"/>
    <property type="molecule type" value="Genomic_DNA"/>
</dbReference>
<evidence type="ECO:0000313" key="1">
    <source>
        <dbReference type="EMBL" id="KAK3716136.1"/>
    </source>
</evidence>
<comment type="caution">
    <text evidence="1">The sequence shown here is derived from an EMBL/GenBank/DDBJ whole genome shotgun (WGS) entry which is preliminary data.</text>
</comment>
<evidence type="ECO:0000313" key="2">
    <source>
        <dbReference type="Proteomes" id="UP001281147"/>
    </source>
</evidence>
<name>A0ACC3NFL3_9PEZI</name>
<organism evidence="1 2">
    <name type="scientific">Vermiconidia calcicola</name>
    <dbReference type="NCBI Taxonomy" id="1690605"/>
    <lineage>
        <taxon>Eukaryota</taxon>
        <taxon>Fungi</taxon>
        <taxon>Dikarya</taxon>
        <taxon>Ascomycota</taxon>
        <taxon>Pezizomycotina</taxon>
        <taxon>Dothideomycetes</taxon>
        <taxon>Dothideomycetidae</taxon>
        <taxon>Mycosphaerellales</taxon>
        <taxon>Extremaceae</taxon>
        <taxon>Vermiconidia</taxon>
    </lineage>
</organism>